<evidence type="ECO:0000313" key="4">
    <source>
        <dbReference type="Proteomes" id="UP000321249"/>
    </source>
</evidence>
<accession>A0A5C6TQQ0</accession>
<protein>
    <submittedName>
        <fullName evidence="3">Aa3-type cytochrome c oxidase subunit IV</fullName>
    </submittedName>
</protein>
<keyword evidence="1" id="KW-0812">Transmembrane</keyword>
<proteinExistence type="predicted"/>
<dbReference type="AlphaFoldDB" id="A0A5C6TQQ0"/>
<dbReference type="EMBL" id="VOQQ01000001">
    <property type="protein sequence ID" value="TXC62331.1"/>
    <property type="molecule type" value="Genomic_DNA"/>
</dbReference>
<reference evidence="3 4" key="1">
    <citation type="journal article" date="2015" name="J. Microbiol.">
        <title>Sphingosinicella ginsenosidimutans sp. nov., with ginsenoside converting activity.</title>
        <authorList>
            <person name="Kim J.K."/>
            <person name="Kang M.S."/>
            <person name="Park S.C."/>
            <person name="Kim K.M."/>
            <person name="Choi K."/>
            <person name="Yoon M.H."/>
            <person name="Im W.T."/>
        </authorList>
    </citation>
    <scope>NUCLEOTIDE SEQUENCE [LARGE SCALE GENOMIC DNA]</scope>
    <source>
        <strain evidence="3 4">BS-11</strain>
    </source>
</reference>
<dbReference type="Gene3D" id="1.20.5.160">
    <property type="entry name" value="Bacterial aa3 type cytochrome c oxidase subunit IV"/>
    <property type="match status" value="1"/>
</dbReference>
<evidence type="ECO:0000313" key="3">
    <source>
        <dbReference type="EMBL" id="TXC62331.1"/>
    </source>
</evidence>
<evidence type="ECO:0000259" key="2">
    <source>
        <dbReference type="Pfam" id="PF07835"/>
    </source>
</evidence>
<dbReference type="RefSeq" id="WP_147041719.1">
    <property type="nucleotide sequence ID" value="NZ_BAABIR010000001.1"/>
</dbReference>
<dbReference type="OrthoDB" id="7576854at2"/>
<dbReference type="SUPFAM" id="SSF81469">
    <property type="entry name" value="Bacterial aa3 type cytochrome c oxidase subunit IV"/>
    <property type="match status" value="1"/>
</dbReference>
<comment type="caution">
    <text evidence="3">The sequence shown here is derived from an EMBL/GenBank/DDBJ whole genome shotgun (WGS) entry which is preliminary data.</text>
</comment>
<dbReference type="Pfam" id="PF07835">
    <property type="entry name" value="COX4_pro_2"/>
    <property type="match status" value="1"/>
</dbReference>
<keyword evidence="1" id="KW-1133">Transmembrane helix</keyword>
<name>A0A5C6TQQ0_9SPHN</name>
<keyword evidence="4" id="KW-1185">Reference proteome</keyword>
<keyword evidence="1" id="KW-0472">Membrane</keyword>
<gene>
    <name evidence="3" type="ORF">FRZ32_00865</name>
</gene>
<dbReference type="Proteomes" id="UP000321249">
    <property type="component" value="Unassembled WGS sequence"/>
</dbReference>
<organism evidence="3 4">
    <name type="scientific">Allosphingosinicella ginsenosidimutans</name>
    <dbReference type="NCBI Taxonomy" id="1176539"/>
    <lineage>
        <taxon>Bacteria</taxon>
        <taxon>Pseudomonadati</taxon>
        <taxon>Pseudomonadota</taxon>
        <taxon>Alphaproteobacteria</taxon>
        <taxon>Sphingomonadales</taxon>
        <taxon>Sphingomonadaceae</taxon>
        <taxon>Allosphingosinicella</taxon>
    </lineage>
</organism>
<evidence type="ECO:0000256" key="1">
    <source>
        <dbReference type="SAM" id="Phobius"/>
    </source>
</evidence>
<dbReference type="InterPro" id="IPR012422">
    <property type="entry name" value="Cyt_c_oxidase_su4_bac-aa3"/>
</dbReference>
<feature type="transmembrane region" description="Helical" evidence="1">
    <location>
        <begin position="23"/>
        <end position="42"/>
    </location>
</feature>
<feature type="domain" description="Cytochrome c oxidase subunit IV bacterial aa3 type" evidence="2">
    <location>
        <begin position="11"/>
        <end position="40"/>
    </location>
</feature>
<dbReference type="InterPro" id="IPR036596">
    <property type="entry name" value="Cyt-C_aa3_sf"/>
</dbReference>
<sequence length="44" mass="4913">MAADESERALKAHEGTYQRFTGLMKYGAVICFIVAILVVLIIRN</sequence>